<reference evidence="2 3" key="1">
    <citation type="submission" date="2016-05" db="EMBL/GenBank/DDBJ databases">
        <title>Complete genome sequence of Pseudomonas antarctica PAMC 27494.</title>
        <authorList>
            <person name="Lee J."/>
        </authorList>
    </citation>
    <scope>NUCLEOTIDE SEQUENCE [LARGE SCALE GENOMIC DNA]</scope>
    <source>
        <strain evidence="2 3">PAMC 27494</strain>
        <plasmid evidence="3">Plasmid pp27494_2</plasmid>
    </source>
</reference>
<protein>
    <submittedName>
        <fullName evidence="2">Uncharacterized protein</fullName>
    </submittedName>
</protein>
<feature type="transmembrane region" description="Helical" evidence="1">
    <location>
        <begin position="12"/>
        <end position="29"/>
    </location>
</feature>
<dbReference type="PATRIC" id="fig|219572.3.peg.6212"/>
<evidence type="ECO:0000256" key="1">
    <source>
        <dbReference type="SAM" id="Phobius"/>
    </source>
</evidence>
<dbReference type="KEGG" id="panr:A7J50_6052"/>
<proteinExistence type="predicted"/>
<name>A0A172ZBA6_9PSED</name>
<keyword evidence="2" id="KW-0614">Plasmid</keyword>
<accession>A0A172ZBA6</accession>
<feature type="transmembrane region" description="Helical" evidence="1">
    <location>
        <begin position="35"/>
        <end position="55"/>
    </location>
</feature>
<dbReference type="Proteomes" id="UP000077829">
    <property type="component" value="Plasmid pP27494_2"/>
</dbReference>
<dbReference type="EMBL" id="CP015602">
    <property type="protein sequence ID" value="ANF89339.1"/>
    <property type="molecule type" value="Genomic_DNA"/>
</dbReference>
<keyword evidence="1" id="KW-0472">Membrane</keyword>
<geneLocation type="plasmid" evidence="3">
    <name>pp27494_2</name>
</geneLocation>
<keyword evidence="1" id="KW-1133">Transmembrane helix</keyword>
<keyword evidence="1" id="KW-0812">Transmembrane</keyword>
<dbReference type="AlphaFoldDB" id="A0A172ZBA6"/>
<gene>
    <name evidence="2" type="ORF">A7J50_6052</name>
</gene>
<evidence type="ECO:0000313" key="2">
    <source>
        <dbReference type="EMBL" id="ANF89339.1"/>
    </source>
</evidence>
<organism evidence="2 3">
    <name type="scientific">Pseudomonas antarctica</name>
    <dbReference type="NCBI Taxonomy" id="219572"/>
    <lineage>
        <taxon>Bacteria</taxon>
        <taxon>Pseudomonadati</taxon>
        <taxon>Pseudomonadota</taxon>
        <taxon>Gammaproteobacteria</taxon>
        <taxon>Pseudomonadales</taxon>
        <taxon>Pseudomonadaceae</taxon>
        <taxon>Pseudomonas</taxon>
    </lineage>
</organism>
<evidence type="ECO:0000313" key="3">
    <source>
        <dbReference type="Proteomes" id="UP000077829"/>
    </source>
</evidence>
<sequence>MNLDQFFLKTAPYALLLAGAVFMALVVLAFKAESVLFGCCALFVIAPAIFMARMVGVRLASTQPPEKLSL</sequence>
<dbReference type="RefSeq" id="WP_064455151.1">
    <property type="nucleotide sequence ID" value="NZ_CP015602.1"/>
</dbReference>